<keyword evidence="1" id="KW-0472">Membrane</keyword>
<comment type="caution">
    <text evidence="2">The sequence shown here is derived from an EMBL/GenBank/DDBJ whole genome shotgun (WGS) entry which is preliminary data.</text>
</comment>
<keyword evidence="3" id="KW-1185">Reference proteome</keyword>
<sequence>MKIWIAVLSIIGGISGIISGFLVTAGGTIFGESDMANDGAAVFWLSILAIFVGFLSWAPKPAVRKICGILLIIFSIYGFFINGLFFTFAFIFLMIAGCLALFMKPKKKNNDITA</sequence>
<organism evidence="2 3">
    <name type="scientific">Heyndrickxia oleronia</name>
    <dbReference type="NCBI Taxonomy" id="38875"/>
    <lineage>
        <taxon>Bacteria</taxon>
        <taxon>Bacillati</taxon>
        <taxon>Bacillota</taxon>
        <taxon>Bacilli</taxon>
        <taxon>Bacillales</taxon>
        <taxon>Bacillaceae</taxon>
        <taxon>Heyndrickxia</taxon>
    </lineage>
</organism>
<keyword evidence="1" id="KW-0812">Transmembrane</keyword>
<proteinExistence type="predicted"/>
<keyword evidence="1" id="KW-1133">Transmembrane helix</keyword>
<dbReference type="EMBL" id="MTLA01000561">
    <property type="protein sequence ID" value="OOP62103.1"/>
    <property type="molecule type" value="Genomic_DNA"/>
</dbReference>
<evidence type="ECO:0000256" key="1">
    <source>
        <dbReference type="SAM" id="Phobius"/>
    </source>
</evidence>
<feature type="transmembrane region" description="Helical" evidence="1">
    <location>
        <begin position="41"/>
        <end position="58"/>
    </location>
</feature>
<dbReference type="Proteomes" id="UP000189761">
    <property type="component" value="Unassembled WGS sequence"/>
</dbReference>
<protein>
    <recommendedName>
        <fullName evidence="4">DUF4064 domain-containing protein</fullName>
    </recommendedName>
</protein>
<dbReference type="RefSeq" id="WP_078111549.1">
    <property type="nucleotide sequence ID" value="NZ_CP065424.1"/>
</dbReference>
<reference evidence="2 3" key="1">
    <citation type="submission" date="2017-01" db="EMBL/GenBank/DDBJ databases">
        <title>Draft genome sequence of Bacillus oleronius.</title>
        <authorList>
            <person name="Allam M."/>
        </authorList>
    </citation>
    <scope>NUCLEOTIDE SEQUENCE [LARGE SCALE GENOMIC DNA]</scope>
    <source>
        <strain evidence="2 3">DSM 9356</strain>
    </source>
</reference>
<evidence type="ECO:0000313" key="3">
    <source>
        <dbReference type="Proteomes" id="UP000189761"/>
    </source>
</evidence>
<evidence type="ECO:0008006" key="4">
    <source>
        <dbReference type="Google" id="ProtNLM"/>
    </source>
</evidence>
<feature type="transmembrane region" description="Helical" evidence="1">
    <location>
        <begin position="7"/>
        <end position="29"/>
    </location>
</feature>
<name>A0A8E2I3L0_9BACI</name>
<gene>
    <name evidence="2" type="ORF">BWZ43_25630</name>
</gene>
<evidence type="ECO:0000313" key="2">
    <source>
        <dbReference type="EMBL" id="OOP62103.1"/>
    </source>
</evidence>
<accession>A0A8E2I3L0</accession>
<feature type="transmembrane region" description="Helical" evidence="1">
    <location>
        <begin position="70"/>
        <end position="103"/>
    </location>
</feature>
<dbReference type="AlphaFoldDB" id="A0A8E2I3L0"/>